<evidence type="ECO:0000313" key="3">
    <source>
        <dbReference type="EMBL" id="CAL1710545.1"/>
    </source>
</evidence>
<protein>
    <recommendedName>
        <fullName evidence="2">CBF1-interacting co-repressor CIR N-terminal domain-containing protein</fullName>
    </recommendedName>
</protein>
<feature type="compositionally biased region" description="Basic and acidic residues" evidence="1">
    <location>
        <begin position="125"/>
        <end position="150"/>
    </location>
</feature>
<evidence type="ECO:0000256" key="1">
    <source>
        <dbReference type="SAM" id="MobiDB-lite"/>
    </source>
</evidence>
<feature type="domain" description="CBF1-interacting co-repressor CIR N-terminal" evidence="2">
    <location>
        <begin position="11"/>
        <end position="47"/>
    </location>
</feature>
<feature type="compositionally biased region" description="Basic and acidic residues" evidence="1">
    <location>
        <begin position="173"/>
        <end position="183"/>
    </location>
</feature>
<dbReference type="InterPro" id="IPR039875">
    <property type="entry name" value="LENG1-like"/>
</dbReference>
<keyword evidence="4" id="KW-1185">Reference proteome</keyword>
<name>A0ABP1DS09_9APHY</name>
<proteinExistence type="predicted"/>
<organism evidence="3 4">
    <name type="scientific">Somion occarium</name>
    <dbReference type="NCBI Taxonomy" id="3059160"/>
    <lineage>
        <taxon>Eukaryota</taxon>
        <taxon>Fungi</taxon>
        <taxon>Dikarya</taxon>
        <taxon>Basidiomycota</taxon>
        <taxon>Agaricomycotina</taxon>
        <taxon>Agaricomycetes</taxon>
        <taxon>Polyporales</taxon>
        <taxon>Cerrenaceae</taxon>
        <taxon>Somion</taxon>
    </lineage>
</organism>
<dbReference type="PANTHER" id="PTHR22093:SF0">
    <property type="entry name" value="LEUKOCYTE RECEPTOR CLUSTER MEMBER 1"/>
    <property type="match status" value="1"/>
</dbReference>
<feature type="compositionally biased region" description="Basic and acidic residues" evidence="1">
    <location>
        <begin position="260"/>
        <end position="275"/>
    </location>
</feature>
<dbReference type="Pfam" id="PF10197">
    <property type="entry name" value="Cir_N"/>
    <property type="match status" value="1"/>
</dbReference>
<feature type="compositionally biased region" description="Basic and acidic residues" evidence="1">
    <location>
        <begin position="201"/>
        <end position="223"/>
    </location>
</feature>
<feature type="compositionally biased region" description="Basic residues" evidence="1">
    <location>
        <begin position="1"/>
        <end position="14"/>
    </location>
</feature>
<feature type="compositionally biased region" description="Polar residues" evidence="1">
    <location>
        <begin position="163"/>
        <end position="172"/>
    </location>
</feature>
<dbReference type="InterPro" id="IPR019339">
    <property type="entry name" value="CIR_N_dom"/>
</dbReference>
<dbReference type="PANTHER" id="PTHR22093">
    <property type="entry name" value="LEUKOCYTE RECEPTOR CLUSTER LRC MEMBER 1"/>
    <property type="match status" value="1"/>
</dbReference>
<dbReference type="EMBL" id="OZ037949">
    <property type="protein sequence ID" value="CAL1710545.1"/>
    <property type="molecule type" value="Genomic_DNA"/>
</dbReference>
<feature type="region of interest" description="Disordered" evidence="1">
    <location>
        <begin position="108"/>
        <end position="246"/>
    </location>
</feature>
<evidence type="ECO:0000259" key="2">
    <source>
        <dbReference type="SMART" id="SM01083"/>
    </source>
</evidence>
<feature type="compositionally biased region" description="Basic and acidic residues" evidence="1">
    <location>
        <begin position="15"/>
        <end position="37"/>
    </location>
</feature>
<reference evidence="4" key="1">
    <citation type="submission" date="2024-04" db="EMBL/GenBank/DDBJ databases">
        <authorList>
            <person name="Shaw F."/>
            <person name="Minotto A."/>
        </authorList>
    </citation>
    <scope>NUCLEOTIDE SEQUENCE [LARGE SCALE GENOMIC DNA]</scope>
</reference>
<accession>A0ABP1DS09</accession>
<gene>
    <name evidence="3" type="ORF">GFSPODELE1_LOCUS7878</name>
</gene>
<dbReference type="Proteomes" id="UP001497453">
    <property type="component" value="Chromosome 6"/>
</dbReference>
<feature type="region of interest" description="Disordered" evidence="1">
    <location>
        <begin position="1"/>
        <end position="37"/>
    </location>
</feature>
<dbReference type="SMART" id="SM01083">
    <property type="entry name" value="Cir_N"/>
    <property type="match status" value="1"/>
</dbReference>
<sequence>MGKLNIAHHKSYHPYRRDNIERVRRDEEEAKQKEAVEEGRMMLADSEARIDLLRQRAGLGRAQSSREELEVAVIAPEAGPSTLTTASGHINLFEDLERQSLPLAIRTSMKKSSEPTDKGVPLAPSEKDLKPWYSDKDHERNRDLEDDRKLRDLKRKSVHDPLTSIQSQLGSRSTREETVDVRRSRAPPRRPPSPRPNADSRPPEVAERVNRESSERERALELIRRKKREMAGSETPSTVYGGMEGGYRDVFNRMDVEAAHRTRDRRWDGGDDRNCRRGSSGR</sequence>
<feature type="region of interest" description="Disordered" evidence="1">
    <location>
        <begin position="260"/>
        <end position="282"/>
    </location>
</feature>
<evidence type="ECO:0000313" key="4">
    <source>
        <dbReference type="Proteomes" id="UP001497453"/>
    </source>
</evidence>